<keyword evidence="1" id="KW-0812">Transmembrane</keyword>
<proteinExistence type="predicted"/>
<evidence type="ECO:0000313" key="3">
    <source>
        <dbReference type="Proteomes" id="UP000595897"/>
    </source>
</evidence>
<feature type="transmembrane region" description="Helical" evidence="1">
    <location>
        <begin position="76"/>
        <end position="96"/>
    </location>
</feature>
<evidence type="ECO:0000256" key="1">
    <source>
        <dbReference type="SAM" id="Phobius"/>
    </source>
</evidence>
<keyword evidence="1" id="KW-1133">Transmembrane helix</keyword>
<reference evidence="2 3" key="1">
    <citation type="submission" date="2020-11" db="EMBL/GenBank/DDBJ databases">
        <title>Draft genome sequencing of a Lachnospiraceae strain isolated from anoxic soil subjected to BSD treatment.</title>
        <authorList>
            <person name="Uek A."/>
            <person name="Tonouchi A."/>
        </authorList>
    </citation>
    <scope>NUCLEOTIDE SEQUENCE [LARGE SCALE GENOMIC DNA]</scope>
    <source>
        <strain evidence="2 3">TB5</strain>
    </source>
</reference>
<gene>
    <name evidence="2" type="ORF">bsdtb5_22350</name>
</gene>
<protein>
    <recommendedName>
        <fullName evidence="4">DUF3784 domain-containing protein</fullName>
    </recommendedName>
</protein>
<dbReference type="EMBL" id="AP024169">
    <property type="protein sequence ID" value="BCN30940.1"/>
    <property type="molecule type" value="Genomic_DNA"/>
</dbReference>
<dbReference type="AlphaFoldDB" id="A0A7R7EKY0"/>
<feature type="transmembrane region" description="Helical" evidence="1">
    <location>
        <begin position="49"/>
        <end position="70"/>
    </location>
</feature>
<dbReference type="KEGG" id="ahb:bsdtb5_22350"/>
<sequence>MFMIGFSIIMWFNSIILCISAISLMRGNTSIIHGKVYETTKDKIRYGKALGKVVLLMAIGMLCSGVVALFGKVDDALRNAMIVLIVLIAIALAFLVKTQTKFGNEIK</sequence>
<keyword evidence="3" id="KW-1185">Reference proteome</keyword>
<keyword evidence="1" id="KW-0472">Membrane</keyword>
<feature type="transmembrane region" description="Helical" evidence="1">
    <location>
        <begin position="6"/>
        <end position="28"/>
    </location>
</feature>
<evidence type="ECO:0008006" key="4">
    <source>
        <dbReference type="Google" id="ProtNLM"/>
    </source>
</evidence>
<organism evidence="2 3">
    <name type="scientific">Anaeromicropila herbilytica</name>
    <dbReference type="NCBI Taxonomy" id="2785025"/>
    <lineage>
        <taxon>Bacteria</taxon>
        <taxon>Bacillati</taxon>
        <taxon>Bacillota</taxon>
        <taxon>Clostridia</taxon>
        <taxon>Lachnospirales</taxon>
        <taxon>Lachnospiraceae</taxon>
        <taxon>Anaeromicropila</taxon>
    </lineage>
</organism>
<name>A0A7R7EKY0_9FIRM</name>
<accession>A0A7R7EKY0</accession>
<evidence type="ECO:0000313" key="2">
    <source>
        <dbReference type="EMBL" id="BCN30940.1"/>
    </source>
</evidence>
<dbReference type="Proteomes" id="UP000595897">
    <property type="component" value="Chromosome"/>
</dbReference>